<dbReference type="InterPro" id="IPR001304">
    <property type="entry name" value="C-type_lectin-like"/>
</dbReference>
<dbReference type="CDD" id="cd00037">
    <property type="entry name" value="CLECT"/>
    <property type="match status" value="1"/>
</dbReference>
<proteinExistence type="predicted"/>
<accession>A0AAV4A6D1</accession>
<evidence type="ECO:0000259" key="2">
    <source>
        <dbReference type="PROSITE" id="PS50041"/>
    </source>
</evidence>
<dbReference type="InterPro" id="IPR016186">
    <property type="entry name" value="C-type_lectin-like/link_sf"/>
</dbReference>
<dbReference type="SUPFAM" id="SSF56436">
    <property type="entry name" value="C-type lectin-like"/>
    <property type="match status" value="1"/>
</dbReference>
<dbReference type="PROSITE" id="PS50041">
    <property type="entry name" value="C_TYPE_LECTIN_2"/>
    <property type="match status" value="1"/>
</dbReference>
<dbReference type="Proteomes" id="UP000735302">
    <property type="component" value="Unassembled WGS sequence"/>
</dbReference>
<feature type="compositionally biased region" description="Basic and acidic residues" evidence="1">
    <location>
        <begin position="362"/>
        <end position="376"/>
    </location>
</feature>
<organism evidence="3 4">
    <name type="scientific">Plakobranchus ocellatus</name>
    <dbReference type="NCBI Taxonomy" id="259542"/>
    <lineage>
        <taxon>Eukaryota</taxon>
        <taxon>Metazoa</taxon>
        <taxon>Spiralia</taxon>
        <taxon>Lophotrochozoa</taxon>
        <taxon>Mollusca</taxon>
        <taxon>Gastropoda</taxon>
        <taxon>Heterobranchia</taxon>
        <taxon>Euthyneura</taxon>
        <taxon>Panpulmonata</taxon>
        <taxon>Sacoglossa</taxon>
        <taxon>Placobranchoidea</taxon>
        <taxon>Plakobranchidae</taxon>
        <taxon>Plakobranchus</taxon>
    </lineage>
</organism>
<dbReference type="AlphaFoldDB" id="A0AAV4A6D1"/>
<dbReference type="InterPro" id="IPR016187">
    <property type="entry name" value="CTDL_fold"/>
</dbReference>
<dbReference type="Gene3D" id="3.10.100.10">
    <property type="entry name" value="Mannose-Binding Protein A, subunit A"/>
    <property type="match status" value="1"/>
</dbReference>
<dbReference type="EMBL" id="BLXT01003662">
    <property type="protein sequence ID" value="GFO02930.1"/>
    <property type="molecule type" value="Genomic_DNA"/>
</dbReference>
<feature type="domain" description="C-type lectin" evidence="2">
    <location>
        <begin position="1"/>
        <end position="92"/>
    </location>
</feature>
<reference evidence="3 4" key="1">
    <citation type="journal article" date="2021" name="Elife">
        <title>Chloroplast acquisition without the gene transfer in kleptoplastic sea slugs, Plakobranchus ocellatus.</title>
        <authorList>
            <person name="Maeda T."/>
            <person name="Takahashi S."/>
            <person name="Yoshida T."/>
            <person name="Shimamura S."/>
            <person name="Takaki Y."/>
            <person name="Nagai Y."/>
            <person name="Toyoda A."/>
            <person name="Suzuki Y."/>
            <person name="Arimoto A."/>
            <person name="Ishii H."/>
            <person name="Satoh N."/>
            <person name="Nishiyama T."/>
            <person name="Hasebe M."/>
            <person name="Maruyama T."/>
            <person name="Minagawa J."/>
            <person name="Obokata J."/>
            <person name="Shigenobu S."/>
        </authorList>
    </citation>
    <scope>NUCLEOTIDE SEQUENCE [LARGE SCALE GENOMIC DNA]</scope>
</reference>
<gene>
    <name evidence="3" type="ORF">PoB_002943500</name>
</gene>
<evidence type="ECO:0000256" key="1">
    <source>
        <dbReference type="SAM" id="MobiDB-lite"/>
    </source>
</evidence>
<evidence type="ECO:0000313" key="3">
    <source>
        <dbReference type="EMBL" id="GFO02930.1"/>
    </source>
</evidence>
<comment type="caution">
    <text evidence="3">The sequence shown here is derived from an EMBL/GenBank/DDBJ whole genome shotgun (WGS) entry which is preliminary data.</text>
</comment>
<name>A0AAV4A6D1_9GAST</name>
<feature type="compositionally biased region" description="Basic and acidic residues" evidence="1">
    <location>
        <begin position="328"/>
        <end position="355"/>
    </location>
</feature>
<keyword evidence="4" id="KW-1185">Reference proteome</keyword>
<feature type="compositionally biased region" description="Basic residues" evidence="1">
    <location>
        <begin position="317"/>
        <end position="327"/>
    </location>
</feature>
<evidence type="ECO:0000313" key="4">
    <source>
        <dbReference type="Proteomes" id="UP000735302"/>
    </source>
</evidence>
<feature type="region of interest" description="Disordered" evidence="1">
    <location>
        <begin position="316"/>
        <end position="382"/>
    </location>
</feature>
<protein>
    <submittedName>
        <fullName evidence="3">C-type lectin domain family 4 member f</fullName>
    </submittedName>
</protein>
<sequence length="382" mass="43241">MYIFEINSYQTSVLVFEISVTDTRVHIGATDLVTEGVFVWEHSGKLLSETYSVWNPGQPDNANNEDYLVFSRWKRKLWNDVQLIHWGMYICEKVHPEYFHSYVVVLPSEDWSHDIHSMSALLTASSKDYHLGHNYVEVTSFPDGQLEELSVTDKETAQYRVNIANLTLGKYGTQRKYLLIKSSEPLDVHFFLWNSDLTVLCSSLVLDVMESGVASSFLGHSGLEESSYAFVSTEETSAQVNVYLPSNNGHLDFYFNNLYTESRTTMTMSTTLREQYQTFYAGNISGLSSATLAQSTGSMPGEKYIFGCKYDAGGGTNRRRARRRGLRERRGEARKKERGGIGGWQERKETEGGREGHKRKETRGGGEGQERKETRGGGEGQE</sequence>